<reference evidence="2" key="2">
    <citation type="journal article" date="2021" name="Genome Biol. Evol.">
        <title>Developing a high-quality reference genome for a parasitic bivalve with doubly uniparental inheritance (Bivalvia: Unionida).</title>
        <authorList>
            <person name="Smith C.H."/>
        </authorList>
    </citation>
    <scope>NUCLEOTIDE SEQUENCE</scope>
    <source>
        <strain evidence="2">CHS0354</strain>
        <tissue evidence="2">Mantle</tissue>
    </source>
</reference>
<name>A0AAE0S0W1_9BIVA</name>
<gene>
    <name evidence="2" type="ORF">CHS0354_038921</name>
</gene>
<dbReference type="AlphaFoldDB" id="A0AAE0S0W1"/>
<accession>A0AAE0S0W1</accession>
<reference evidence="2" key="3">
    <citation type="submission" date="2023-05" db="EMBL/GenBank/DDBJ databases">
        <authorList>
            <person name="Smith C.H."/>
        </authorList>
    </citation>
    <scope>NUCLEOTIDE SEQUENCE</scope>
    <source>
        <strain evidence="2">CHS0354</strain>
        <tissue evidence="2">Mantle</tissue>
    </source>
</reference>
<evidence type="ECO:0000313" key="2">
    <source>
        <dbReference type="EMBL" id="KAK3583311.1"/>
    </source>
</evidence>
<proteinExistence type="predicted"/>
<feature type="region of interest" description="Disordered" evidence="1">
    <location>
        <begin position="1"/>
        <end position="37"/>
    </location>
</feature>
<sequence length="82" mass="9392">MPPSDEEENDKSDNKTPSKLTPMPTKESPRRDHMLLHGKGSADGIFLCTSFLKREIKKRKCALYGIYHEPTAIVQTPYEERT</sequence>
<keyword evidence="3" id="KW-1185">Reference proteome</keyword>
<feature type="compositionally biased region" description="Acidic residues" evidence="1">
    <location>
        <begin position="1"/>
        <end position="10"/>
    </location>
</feature>
<evidence type="ECO:0000256" key="1">
    <source>
        <dbReference type="SAM" id="MobiDB-lite"/>
    </source>
</evidence>
<dbReference type="Proteomes" id="UP001195483">
    <property type="component" value="Unassembled WGS sequence"/>
</dbReference>
<dbReference type="EMBL" id="JAEAOA010002269">
    <property type="protein sequence ID" value="KAK3583311.1"/>
    <property type="molecule type" value="Genomic_DNA"/>
</dbReference>
<protein>
    <submittedName>
        <fullName evidence="2">Uncharacterized protein</fullName>
    </submittedName>
</protein>
<organism evidence="2 3">
    <name type="scientific">Potamilus streckersoni</name>
    <dbReference type="NCBI Taxonomy" id="2493646"/>
    <lineage>
        <taxon>Eukaryota</taxon>
        <taxon>Metazoa</taxon>
        <taxon>Spiralia</taxon>
        <taxon>Lophotrochozoa</taxon>
        <taxon>Mollusca</taxon>
        <taxon>Bivalvia</taxon>
        <taxon>Autobranchia</taxon>
        <taxon>Heteroconchia</taxon>
        <taxon>Palaeoheterodonta</taxon>
        <taxon>Unionida</taxon>
        <taxon>Unionoidea</taxon>
        <taxon>Unionidae</taxon>
        <taxon>Ambleminae</taxon>
        <taxon>Lampsilini</taxon>
        <taxon>Potamilus</taxon>
    </lineage>
</organism>
<comment type="caution">
    <text evidence="2">The sequence shown here is derived from an EMBL/GenBank/DDBJ whole genome shotgun (WGS) entry which is preliminary data.</text>
</comment>
<reference evidence="2" key="1">
    <citation type="journal article" date="2021" name="Genome Biol. Evol.">
        <title>A High-Quality Reference Genome for a Parasitic Bivalve with Doubly Uniparental Inheritance (Bivalvia: Unionida).</title>
        <authorList>
            <person name="Smith C.H."/>
        </authorList>
    </citation>
    <scope>NUCLEOTIDE SEQUENCE</scope>
    <source>
        <strain evidence="2">CHS0354</strain>
    </source>
</reference>
<evidence type="ECO:0000313" key="3">
    <source>
        <dbReference type="Proteomes" id="UP001195483"/>
    </source>
</evidence>